<dbReference type="InterPro" id="IPR025711">
    <property type="entry name" value="PepSY"/>
</dbReference>
<protein>
    <submittedName>
        <fullName evidence="3">Peptidase</fullName>
    </submittedName>
</protein>
<dbReference type="RefSeq" id="WP_107323638.1">
    <property type="nucleotide sequence ID" value="NZ_NHSP01000043.1"/>
</dbReference>
<proteinExistence type="predicted"/>
<evidence type="ECO:0000313" key="4">
    <source>
        <dbReference type="Proteomes" id="UP000241899"/>
    </source>
</evidence>
<accession>A0A2T4JLV5</accession>
<name>A0A2T4JLV5_9RHOB</name>
<keyword evidence="1" id="KW-0732">Signal</keyword>
<evidence type="ECO:0000259" key="2">
    <source>
        <dbReference type="Pfam" id="PF03413"/>
    </source>
</evidence>
<evidence type="ECO:0000256" key="1">
    <source>
        <dbReference type="SAM" id="SignalP"/>
    </source>
</evidence>
<comment type="caution">
    <text evidence="3">The sequence shown here is derived from an EMBL/GenBank/DDBJ whole genome shotgun (WGS) entry which is preliminary data.</text>
</comment>
<feature type="signal peptide" evidence="1">
    <location>
        <begin position="1"/>
        <end position="18"/>
    </location>
</feature>
<keyword evidence="4" id="KW-1185">Reference proteome</keyword>
<dbReference type="Pfam" id="PF03413">
    <property type="entry name" value="PepSY"/>
    <property type="match status" value="1"/>
</dbReference>
<dbReference type="OrthoDB" id="7856745at2"/>
<evidence type="ECO:0000313" key="3">
    <source>
        <dbReference type="EMBL" id="PTE18900.1"/>
    </source>
</evidence>
<organism evidence="3 4">
    <name type="scientific">Phaeovulum veldkampii DSM 11550</name>
    <dbReference type="NCBI Taxonomy" id="1185920"/>
    <lineage>
        <taxon>Bacteria</taxon>
        <taxon>Pseudomonadati</taxon>
        <taxon>Pseudomonadota</taxon>
        <taxon>Alphaproteobacteria</taxon>
        <taxon>Rhodobacterales</taxon>
        <taxon>Paracoccaceae</taxon>
        <taxon>Phaeovulum</taxon>
    </lineage>
</organism>
<feature type="chain" id="PRO_5015400269" evidence="1">
    <location>
        <begin position="19"/>
        <end position="102"/>
    </location>
</feature>
<dbReference type="Gene3D" id="3.10.450.40">
    <property type="match status" value="1"/>
</dbReference>
<dbReference type="Proteomes" id="UP000241899">
    <property type="component" value="Unassembled WGS sequence"/>
</dbReference>
<gene>
    <name evidence="3" type="ORF">C5F46_01670</name>
</gene>
<feature type="domain" description="PepSY" evidence="2">
    <location>
        <begin position="38"/>
        <end position="95"/>
    </location>
</feature>
<dbReference type="EMBL" id="PZKF01000003">
    <property type="protein sequence ID" value="PTE18900.1"/>
    <property type="molecule type" value="Genomic_DNA"/>
</dbReference>
<reference evidence="3 4" key="1">
    <citation type="submission" date="2018-03" db="EMBL/GenBank/DDBJ databases">
        <title>Rhodobacter veldkampii.</title>
        <authorList>
            <person name="Meyer T.E."/>
            <person name="Miller S."/>
            <person name="Lodha T."/>
            <person name="Gandham S."/>
            <person name="Chintalapati S."/>
            <person name="Chintalapati V.R."/>
        </authorList>
    </citation>
    <scope>NUCLEOTIDE SEQUENCE [LARGE SCALE GENOMIC DNA]</scope>
    <source>
        <strain evidence="3 4">DSM 11550</strain>
    </source>
</reference>
<dbReference type="AlphaFoldDB" id="A0A2T4JLV5"/>
<sequence length="102" mass="11342">MKAALALLLLALALPALADGNDRDHDRARLALERGEVLPLGDILDIAVADSDGRVIEVELERDDGRWIYELTLITSEGRLMELEIDGATGRILDRDFKHKDH</sequence>